<dbReference type="EMBL" id="CP003200">
    <property type="protein sequence ID" value="AEW60727.1"/>
    <property type="molecule type" value="Genomic_DNA"/>
</dbReference>
<dbReference type="KEGG" id="kpm:KPHS_20290"/>
<protein>
    <submittedName>
        <fullName evidence="1">Uncharacterized protein</fullName>
    </submittedName>
</protein>
<accession>A0A0H3GRC4</accession>
<gene>
    <name evidence="1" type="ordered locus">KPHS_20290</name>
</gene>
<evidence type="ECO:0000313" key="1">
    <source>
        <dbReference type="EMBL" id="AEW60727.1"/>
    </source>
</evidence>
<dbReference type="AlphaFoldDB" id="A0A0H3GRC4"/>
<name>A0A0H3GRC4_KLEPH</name>
<dbReference type="Proteomes" id="UP000007841">
    <property type="component" value="Chromosome"/>
</dbReference>
<organism evidence="1 2">
    <name type="scientific">Klebsiella pneumoniae subsp. pneumoniae (strain HS11286)</name>
    <dbReference type="NCBI Taxonomy" id="1125630"/>
    <lineage>
        <taxon>Bacteria</taxon>
        <taxon>Pseudomonadati</taxon>
        <taxon>Pseudomonadota</taxon>
        <taxon>Gammaproteobacteria</taxon>
        <taxon>Enterobacterales</taxon>
        <taxon>Enterobacteriaceae</taxon>
        <taxon>Klebsiella/Raoultella group</taxon>
        <taxon>Klebsiella</taxon>
        <taxon>Klebsiella pneumoniae complex</taxon>
    </lineage>
</organism>
<evidence type="ECO:0000313" key="2">
    <source>
        <dbReference type="Proteomes" id="UP000007841"/>
    </source>
</evidence>
<keyword evidence="2" id="KW-1185">Reference proteome</keyword>
<dbReference type="STRING" id="1125630.KPHS_20290"/>
<proteinExistence type="predicted"/>
<dbReference type="HOGENOM" id="CLU_194628_1_0_6"/>
<sequence length="66" mass="7198">MVVPVILLKTVKKLLKQVVKVVSTAAGTLKMIRSVRPKRVKKADRIATAVAASPIIPDYPFPCTLK</sequence>
<dbReference type="RefSeq" id="WP_014342998.1">
    <property type="nucleotide sequence ID" value="NC_016845.1"/>
</dbReference>
<reference evidence="1 2" key="1">
    <citation type="journal article" date="2012" name="J. Bacteriol.">
        <title>Complete genome sequence of Klebsiella pneumoniae subsp. pneumoniae HS11286, a multidrug-resistant strain isolated from human sputum.</title>
        <authorList>
            <person name="Liu P."/>
            <person name="Li P."/>
            <person name="Jiang X."/>
            <person name="Bi D."/>
            <person name="Xie Y."/>
            <person name="Tai C."/>
            <person name="Deng Z."/>
            <person name="Rajakumar K."/>
            <person name="Ou H.Y."/>
        </authorList>
    </citation>
    <scope>NUCLEOTIDE SEQUENCE [LARGE SCALE GENOMIC DNA]</scope>
    <source>
        <strain evidence="1 2">HS11286</strain>
    </source>
</reference>
<dbReference type="RefSeq" id="YP_005226329.1">
    <property type="nucleotide sequence ID" value="NC_016845.1"/>
</dbReference>
<dbReference type="GeneID" id="11847047"/>